<evidence type="ECO:0000313" key="1">
    <source>
        <dbReference type="EMBL" id="MXP41279.1"/>
    </source>
</evidence>
<accession>A0A6I4UU65</accession>
<protein>
    <submittedName>
        <fullName evidence="1">Uncharacterized protein</fullName>
    </submittedName>
</protein>
<dbReference type="AlphaFoldDB" id="A0A6I4UU65"/>
<organism evidence="1 2">
    <name type="scientific">Croceibacterium soli</name>
    <dbReference type="NCBI Taxonomy" id="1739690"/>
    <lineage>
        <taxon>Bacteria</taxon>
        <taxon>Pseudomonadati</taxon>
        <taxon>Pseudomonadota</taxon>
        <taxon>Alphaproteobacteria</taxon>
        <taxon>Sphingomonadales</taxon>
        <taxon>Erythrobacteraceae</taxon>
        <taxon>Croceibacterium</taxon>
    </lineage>
</organism>
<dbReference type="EMBL" id="WTYK01000003">
    <property type="protein sequence ID" value="MXP41279.1"/>
    <property type="molecule type" value="Genomic_DNA"/>
</dbReference>
<dbReference type="RefSeq" id="WP_160746141.1">
    <property type="nucleotide sequence ID" value="NZ_WTYK01000003.1"/>
</dbReference>
<evidence type="ECO:0000313" key="2">
    <source>
        <dbReference type="Proteomes" id="UP000469159"/>
    </source>
</evidence>
<comment type="caution">
    <text evidence="1">The sequence shown here is derived from an EMBL/GenBank/DDBJ whole genome shotgun (WGS) entry which is preliminary data.</text>
</comment>
<dbReference type="OrthoDB" id="7605148at2"/>
<gene>
    <name evidence="1" type="ORF">GRI75_06450</name>
</gene>
<sequence length="159" mass="17979">MNKVELKTSWLDFLSSQDFSHAITFKPNDANFTKSVAALHRLFVKAHMLIQRRLIGRGFNLTQNRARQTPALGIVEGSLLTGHIHGAFKVAPEDWAKFEGLFAEEKRRGPDRNIWRTLVASGTCVVEPIYGAKGWHSYTLKDVWQTDDTDRVVMLPLSA</sequence>
<keyword evidence="2" id="KW-1185">Reference proteome</keyword>
<name>A0A6I4UU65_9SPHN</name>
<reference evidence="1 2" key="1">
    <citation type="submission" date="2019-12" db="EMBL/GenBank/DDBJ databases">
        <title>Genomic-based taxomic classification of the family Erythrobacteraceae.</title>
        <authorList>
            <person name="Xu L."/>
        </authorList>
    </citation>
    <scope>NUCLEOTIDE SEQUENCE [LARGE SCALE GENOMIC DNA]</scope>
    <source>
        <strain evidence="1 2">MCCC 1K02066</strain>
    </source>
</reference>
<proteinExistence type="predicted"/>
<dbReference type="Proteomes" id="UP000469159">
    <property type="component" value="Unassembled WGS sequence"/>
</dbReference>